<gene>
    <name evidence="4" type="ORF">MRAB57_5103</name>
</gene>
<dbReference type="InterPro" id="IPR016181">
    <property type="entry name" value="Acyl_CoA_acyltransferase"/>
</dbReference>
<name>A0A2U3P0J4_9MYCO</name>
<dbReference type="Proteomes" id="UP000240988">
    <property type="component" value="Unassembled WGS sequence"/>
</dbReference>
<accession>A0A2U3P0J4</accession>
<dbReference type="EMBL" id="FUFA01000005">
    <property type="protein sequence ID" value="SPM37260.1"/>
    <property type="molecule type" value="Genomic_DNA"/>
</dbReference>
<dbReference type="Pfam" id="PF00583">
    <property type="entry name" value="Acetyltransf_1"/>
    <property type="match status" value="1"/>
</dbReference>
<dbReference type="PANTHER" id="PTHR43877">
    <property type="entry name" value="AMINOALKYLPHOSPHONATE N-ACETYLTRANSFERASE-RELATED-RELATED"/>
    <property type="match status" value="1"/>
</dbReference>
<keyword evidence="2" id="KW-0012">Acyltransferase</keyword>
<dbReference type="PROSITE" id="PS51186">
    <property type="entry name" value="GNAT"/>
    <property type="match status" value="1"/>
</dbReference>
<keyword evidence="5" id="KW-1185">Reference proteome</keyword>
<evidence type="ECO:0000259" key="3">
    <source>
        <dbReference type="PROSITE" id="PS51186"/>
    </source>
</evidence>
<dbReference type="GO" id="GO:0016747">
    <property type="term" value="F:acyltransferase activity, transferring groups other than amino-acyl groups"/>
    <property type="evidence" value="ECO:0007669"/>
    <property type="project" value="InterPro"/>
</dbReference>
<evidence type="ECO:0000313" key="4">
    <source>
        <dbReference type="EMBL" id="SPM37260.1"/>
    </source>
</evidence>
<evidence type="ECO:0000313" key="5">
    <source>
        <dbReference type="Proteomes" id="UP000240988"/>
    </source>
</evidence>
<organism evidence="4 5">
    <name type="scientific">Mycobacterium rhizamassiliense</name>
    <dbReference type="NCBI Taxonomy" id="1841860"/>
    <lineage>
        <taxon>Bacteria</taxon>
        <taxon>Bacillati</taxon>
        <taxon>Actinomycetota</taxon>
        <taxon>Actinomycetes</taxon>
        <taxon>Mycobacteriales</taxon>
        <taxon>Mycobacteriaceae</taxon>
        <taxon>Mycobacterium</taxon>
    </lineage>
</organism>
<proteinExistence type="predicted"/>
<feature type="domain" description="N-acetyltransferase" evidence="3">
    <location>
        <begin position="10"/>
        <end position="162"/>
    </location>
</feature>
<feature type="non-terminal residue" evidence="4">
    <location>
        <position position="1"/>
    </location>
</feature>
<dbReference type="SUPFAM" id="SSF55729">
    <property type="entry name" value="Acyl-CoA N-acyltransferases (Nat)"/>
    <property type="match status" value="1"/>
</dbReference>
<dbReference type="CDD" id="cd04301">
    <property type="entry name" value="NAT_SF"/>
    <property type="match status" value="1"/>
</dbReference>
<dbReference type="AlphaFoldDB" id="A0A2U3P0J4"/>
<evidence type="ECO:0000256" key="1">
    <source>
        <dbReference type="ARBA" id="ARBA00022679"/>
    </source>
</evidence>
<dbReference type="InterPro" id="IPR050832">
    <property type="entry name" value="Bact_Acetyltransf"/>
</dbReference>
<protein>
    <submittedName>
        <fullName evidence="4">Acetyltransferase</fullName>
    </submittedName>
</protein>
<evidence type="ECO:0000256" key="2">
    <source>
        <dbReference type="ARBA" id="ARBA00023315"/>
    </source>
</evidence>
<reference evidence="4 5" key="1">
    <citation type="submission" date="2017-01" db="EMBL/GenBank/DDBJ databases">
        <authorList>
            <consortium name="Urmite Genomes"/>
        </authorList>
    </citation>
    <scope>NUCLEOTIDE SEQUENCE [LARGE SCALE GENOMIC DNA]</scope>
    <source>
        <strain evidence="4 5">AB57</strain>
    </source>
</reference>
<dbReference type="STRING" id="1841860.GCA_900157375_05106"/>
<sequence>VTSRFVAESTAIRAAAPADTDVCGRINYEAFSAIADRHNFPHDFTSVDEATALCSHMIGHPGFFGVVACQDGRIVGSNFMDERSPIFGVGPVSVEPGSQNHSVGRELMQAVLDRAKQQRAQGVRLVQLAYHNRSLSLYAKLGFDVREPLATLQGEPLGVEVDGCRVRPASDADIDACNAVCVRVHGHDRGGELQDSVARQAASVVERAGRITGYTTGIGFYDHSVALGNDDLKALIGAARRIDGPGFILPTRNTALLRWCLDRGLRVRHMLNLMTVGFYHEPRGAYLTSIGY</sequence>
<dbReference type="Gene3D" id="3.40.630.30">
    <property type="match status" value="1"/>
</dbReference>
<dbReference type="InterPro" id="IPR000182">
    <property type="entry name" value="GNAT_dom"/>
</dbReference>
<keyword evidence="1 4" id="KW-0808">Transferase</keyword>